<dbReference type="EMBL" id="PPSL01000002">
    <property type="protein sequence ID" value="PQJ12066.1"/>
    <property type="molecule type" value="Genomic_DNA"/>
</dbReference>
<keyword evidence="3" id="KW-0238">DNA-binding</keyword>
<dbReference type="PRINTS" id="PR01727">
    <property type="entry name" value="DNABINDINGHU"/>
</dbReference>
<dbReference type="Gene3D" id="4.10.520.10">
    <property type="entry name" value="IHF-like DNA-binding proteins"/>
    <property type="match status" value="1"/>
</dbReference>
<protein>
    <submittedName>
        <fullName evidence="5">Integration host factor subunit beta</fullName>
    </submittedName>
</protein>
<accession>A0A2S7SZX3</accession>
<name>A0A2S7SZX3_9BACT</name>
<evidence type="ECO:0000256" key="3">
    <source>
        <dbReference type="ARBA" id="ARBA00023125"/>
    </source>
</evidence>
<proteinExistence type="inferred from homology"/>
<dbReference type="InterPro" id="IPR010992">
    <property type="entry name" value="IHF-like_DNA-bd_dom_sf"/>
</dbReference>
<comment type="similarity">
    <text evidence="1 4">Belongs to the bacterial histone-like protein family.</text>
</comment>
<sequence length="107" mass="11900">MRKADIVGSIAEKTGIPKVDILVALETFFKEVKTSLIEGEPVYVRGFGSFILKKRAAKIGRNIKKNVAVEIPEHFIPAFKPAKEFSMAVKDSKHELVESSEKDAIEL</sequence>
<dbReference type="SMART" id="SM00411">
    <property type="entry name" value="BHL"/>
    <property type="match status" value="1"/>
</dbReference>
<dbReference type="AlphaFoldDB" id="A0A2S7SZX3"/>
<dbReference type="InterPro" id="IPR000119">
    <property type="entry name" value="Hist_DNA-bd"/>
</dbReference>
<evidence type="ECO:0000256" key="1">
    <source>
        <dbReference type="ARBA" id="ARBA00010529"/>
    </source>
</evidence>
<organism evidence="5 6">
    <name type="scientific">Flavipsychrobacter stenotrophus</name>
    <dbReference type="NCBI Taxonomy" id="2077091"/>
    <lineage>
        <taxon>Bacteria</taxon>
        <taxon>Pseudomonadati</taxon>
        <taxon>Bacteroidota</taxon>
        <taxon>Chitinophagia</taxon>
        <taxon>Chitinophagales</taxon>
        <taxon>Chitinophagaceae</taxon>
        <taxon>Flavipsychrobacter</taxon>
    </lineage>
</organism>
<keyword evidence="2" id="KW-0226">DNA condensation</keyword>
<evidence type="ECO:0000256" key="2">
    <source>
        <dbReference type="ARBA" id="ARBA00023067"/>
    </source>
</evidence>
<dbReference type="GO" id="GO:0003677">
    <property type="term" value="F:DNA binding"/>
    <property type="evidence" value="ECO:0007669"/>
    <property type="project" value="UniProtKB-KW"/>
</dbReference>
<dbReference type="GO" id="GO:0005829">
    <property type="term" value="C:cytosol"/>
    <property type="evidence" value="ECO:0007669"/>
    <property type="project" value="TreeGrafter"/>
</dbReference>
<keyword evidence="6" id="KW-1185">Reference proteome</keyword>
<dbReference type="PANTHER" id="PTHR33175:SF3">
    <property type="entry name" value="DNA-BINDING PROTEIN HU-BETA"/>
    <property type="match status" value="1"/>
</dbReference>
<dbReference type="SUPFAM" id="SSF47729">
    <property type="entry name" value="IHF-like DNA-binding proteins"/>
    <property type="match status" value="1"/>
</dbReference>
<evidence type="ECO:0000313" key="5">
    <source>
        <dbReference type="EMBL" id="PQJ12066.1"/>
    </source>
</evidence>
<dbReference type="GO" id="GO:0030527">
    <property type="term" value="F:structural constituent of chromatin"/>
    <property type="evidence" value="ECO:0007669"/>
    <property type="project" value="InterPro"/>
</dbReference>
<dbReference type="Proteomes" id="UP000239872">
    <property type="component" value="Unassembled WGS sequence"/>
</dbReference>
<dbReference type="RefSeq" id="WP_105038945.1">
    <property type="nucleotide sequence ID" value="NZ_PPSL01000002.1"/>
</dbReference>
<evidence type="ECO:0000256" key="4">
    <source>
        <dbReference type="RuleBase" id="RU003939"/>
    </source>
</evidence>
<comment type="caution">
    <text evidence="5">The sequence shown here is derived from an EMBL/GenBank/DDBJ whole genome shotgun (WGS) entry which is preliminary data.</text>
</comment>
<dbReference type="GO" id="GO:0030261">
    <property type="term" value="P:chromosome condensation"/>
    <property type="evidence" value="ECO:0007669"/>
    <property type="project" value="UniProtKB-KW"/>
</dbReference>
<reference evidence="5 6" key="1">
    <citation type="submission" date="2018-01" db="EMBL/GenBank/DDBJ databases">
        <title>A novel member of the phylum Bacteroidetes isolated from glacier ice.</title>
        <authorList>
            <person name="Liu Q."/>
            <person name="Xin Y.-H."/>
        </authorList>
    </citation>
    <scope>NUCLEOTIDE SEQUENCE [LARGE SCALE GENOMIC DNA]</scope>
    <source>
        <strain evidence="5 6">RB1R16</strain>
    </source>
</reference>
<dbReference type="PANTHER" id="PTHR33175">
    <property type="entry name" value="DNA-BINDING PROTEIN HU"/>
    <property type="match status" value="1"/>
</dbReference>
<gene>
    <name evidence="5" type="ORF">CJD36_009770</name>
</gene>
<dbReference type="Pfam" id="PF00216">
    <property type="entry name" value="Bac_DNA_binding"/>
    <property type="match status" value="1"/>
</dbReference>
<dbReference type="CDD" id="cd13836">
    <property type="entry name" value="IHF_B"/>
    <property type="match status" value="1"/>
</dbReference>
<dbReference type="OrthoDB" id="9799835at2"/>
<evidence type="ECO:0000313" key="6">
    <source>
        <dbReference type="Proteomes" id="UP000239872"/>
    </source>
</evidence>